<dbReference type="Proteomes" id="UP000827092">
    <property type="component" value="Unassembled WGS sequence"/>
</dbReference>
<evidence type="ECO:0000313" key="1">
    <source>
        <dbReference type="EMBL" id="KAG8198611.1"/>
    </source>
</evidence>
<dbReference type="EMBL" id="JAFNEN010000038">
    <property type="protein sequence ID" value="KAG8198611.1"/>
    <property type="molecule type" value="Genomic_DNA"/>
</dbReference>
<keyword evidence="2" id="KW-1185">Reference proteome</keyword>
<reference evidence="1 2" key="1">
    <citation type="journal article" date="2022" name="Nat. Ecol. Evol.">
        <title>A masculinizing supergene underlies an exaggerated male reproductive morph in a spider.</title>
        <authorList>
            <person name="Hendrickx F."/>
            <person name="De Corte Z."/>
            <person name="Sonet G."/>
            <person name="Van Belleghem S.M."/>
            <person name="Kostlbacher S."/>
            <person name="Vangestel C."/>
        </authorList>
    </citation>
    <scope>NUCLEOTIDE SEQUENCE [LARGE SCALE GENOMIC DNA]</scope>
    <source>
        <strain evidence="1">W744_W776</strain>
    </source>
</reference>
<organism evidence="1 2">
    <name type="scientific">Oedothorax gibbosus</name>
    <dbReference type="NCBI Taxonomy" id="931172"/>
    <lineage>
        <taxon>Eukaryota</taxon>
        <taxon>Metazoa</taxon>
        <taxon>Ecdysozoa</taxon>
        <taxon>Arthropoda</taxon>
        <taxon>Chelicerata</taxon>
        <taxon>Arachnida</taxon>
        <taxon>Araneae</taxon>
        <taxon>Araneomorphae</taxon>
        <taxon>Entelegynae</taxon>
        <taxon>Araneoidea</taxon>
        <taxon>Linyphiidae</taxon>
        <taxon>Erigoninae</taxon>
        <taxon>Oedothorax</taxon>
    </lineage>
</organism>
<comment type="caution">
    <text evidence="1">The sequence shown here is derived from an EMBL/GenBank/DDBJ whole genome shotgun (WGS) entry which is preliminary data.</text>
</comment>
<name>A0AAV6VSW8_9ARAC</name>
<sequence length="66" mass="7363">MGSYSVNVKINCSKLADNIESSLEQTLSGSLLKVDAKYNWDTDDRRSPVTKITVKVPSYQKKLNNA</sequence>
<evidence type="ECO:0000313" key="2">
    <source>
        <dbReference type="Proteomes" id="UP000827092"/>
    </source>
</evidence>
<proteinExistence type="predicted"/>
<accession>A0AAV6VSW8</accession>
<dbReference type="AlphaFoldDB" id="A0AAV6VSW8"/>
<protein>
    <submittedName>
        <fullName evidence="1">Uncharacterized protein</fullName>
    </submittedName>
</protein>
<gene>
    <name evidence="1" type="ORF">JTE90_026508</name>
</gene>